<keyword evidence="2" id="KW-1185">Reference proteome</keyword>
<reference evidence="1 2" key="1">
    <citation type="submission" date="2012-07" db="EMBL/GenBank/DDBJ databases">
        <title>The Genome Sequence of Facklamia hominis CCUG 36813.</title>
        <authorList>
            <consortium name="The Broad Institute Genome Sequencing Platform"/>
            <person name="Earl A."/>
            <person name="Ward D."/>
            <person name="Feldgarden M."/>
            <person name="Gevers D."/>
            <person name="Huys G."/>
            <person name="Walker B."/>
            <person name="Young S.K."/>
            <person name="Zeng Q."/>
            <person name="Gargeya S."/>
            <person name="Fitzgerald M."/>
            <person name="Haas B."/>
            <person name="Abouelleil A."/>
            <person name="Alvarado L."/>
            <person name="Arachchi H.M."/>
            <person name="Berlin A.M."/>
            <person name="Chapman S.B."/>
            <person name="Goldberg J."/>
            <person name="Griggs A."/>
            <person name="Gujja S."/>
            <person name="Hansen M."/>
            <person name="Howarth C."/>
            <person name="Imamovic A."/>
            <person name="Larimer J."/>
            <person name="McCowen C."/>
            <person name="Montmayeur A."/>
            <person name="Murphy C."/>
            <person name="Neiman D."/>
            <person name="Pearson M."/>
            <person name="Priest M."/>
            <person name="Roberts A."/>
            <person name="Saif S."/>
            <person name="Shea T."/>
            <person name="Sisk P."/>
            <person name="Sykes S."/>
            <person name="Wortman J."/>
            <person name="Nusbaum C."/>
            <person name="Birren B."/>
        </authorList>
    </citation>
    <scope>NUCLEOTIDE SEQUENCE [LARGE SCALE GENOMIC DNA]</scope>
    <source>
        <strain evidence="1 2">CCUG 36813</strain>
    </source>
</reference>
<protein>
    <submittedName>
        <fullName evidence="1">Uncharacterized protein</fullName>
    </submittedName>
</protein>
<gene>
    <name evidence="1" type="ORF">HMPREF9706_00694</name>
</gene>
<evidence type="ECO:0000313" key="2">
    <source>
        <dbReference type="Proteomes" id="UP000004465"/>
    </source>
</evidence>
<dbReference type="AlphaFoldDB" id="K1MEK9"/>
<dbReference type="HOGENOM" id="CLU_3012459_0_0_9"/>
<organism evidence="1 2">
    <name type="scientific">Facklamia hominis CCUG 36813</name>
    <dbReference type="NCBI Taxonomy" id="883111"/>
    <lineage>
        <taxon>Bacteria</taxon>
        <taxon>Bacillati</taxon>
        <taxon>Bacillota</taxon>
        <taxon>Bacilli</taxon>
        <taxon>Lactobacillales</taxon>
        <taxon>Aerococcaceae</taxon>
        <taxon>Facklamia</taxon>
    </lineage>
</organism>
<sequence>MERTEIIKEFLEFRKQFTKREWFEINQIIEARFNEKADQLVLDDSDLKIISDRLKRVIC</sequence>
<evidence type="ECO:0000313" key="1">
    <source>
        <dbReference type="EMBL" id="EKB54504.1"/>
    </source>
</evidence>
<name>K1MEK9_9LACT</name>
<dbReference type="STRING" id="883111.HMPREF9706_00694"/>
<dbReference type="Proteomes" id="UP000004465">
    <property type="component" value="Unassembled WGS sequence"/>
</dbReference>
<proteinExistence type="predicted"/>
<comment type="caution">
    <text evidence="1">The sequence shown here is derived from an EMBL/GenBank/DDBJ whole genome shotgun (WGS) entry which is preliminary data.</text>
</comment>
<accession>K1MEK9</accession>
<dbReference type="RefSeq" id="WP_006908014.1">
    <property type="nucleotide sequence ID" value="NZ_JH932292.1"/>
</dbReference>
<dbReference type="EMBL" id="AGZD01000007">
    <property type="protein sequence ID" value="EKB54504.1"/>
    <property type="molecule type" value="Genomic_DNA"/>
</dbReference>
<dbReference type="OrthoDB" id="2339927at2"/>
<dbReference type="PATRIC" id="fig|883111.3.peg.695"/>